<evidence type="ECO:0000313" key="6">
    <source>
        <dbReference type="Proteomes" id="UP001564626"/>
    </source>
</evidence>
<dbReference type="Gene3D" id="1.10.150.130">
    <property type="match status" value="1"/>
</dbReference>
<gene>
    <name evidence="5" type="ORF">AB8O55_24660</name>
</gene>
<dbReference type="InterPro" id="IPR002104">
    <property type="entry name" value="Integrase_catalytic"/>
</dbReference>
<proteinExistence type="inferred from homology"/>
<name>A0ABV4CNC8_9PSEU</name>
<dbReference type="PROSITE" id="PS51898">
    <property type="entry name" value="TYR_RECOMBINASE"/>
    <property type="match status" value="1"/>
</dbReference>
<keyword evidence="3" id="KW-0233">DNA recombination</keyword>
<protein>
    <submittedName>
        <fullName evidence="5">Tyrosine-type recombinase/integrase</fullName>
    </submittedName>
</protein>
<evidence type="ECO:0000256" key="2">
    <source>
        <dbReference type="ARBA" id="ARBA00023125"/>
    </source>
</evidence>
<dbReference type="InterPro" id="IPR013762">
    <property type="entry name" value="Integrase-like_cat_sf"/>
</dbReference>
<feature type="domain" description="Tyr recombinase" evidence="4">
    <location>
        <begin position="63"/>
        <end position="246"/>
    </location>
</feature>
<organism evidence="5 6">
    <name type="scientific">Saccharopolyspora cebuensis</name>
    <dbReference type="NCBI Taxonomy" id="418759"/>
    <lineage>
        <taxon>Bacteria</taxon>
        <taxon>Bacillati</taxon>
        <taxon>Actinomycetota</taxon>
        <taxon>Actinomycetes</taxon>
        <taxon>Pseudonocardiales</taxon>
        <taxon>Pseudonocardiaceae</taxon>
        <taxon>Saccharopolyspora</taxon>
    </lineage>
</organism>
<dbReference type="EMBL" id="JBGEHV010000061">
    <property type="protein sequence ID" value="MEY8042610.1"/>
    <property type="molecule type" value="Genomic_DNA"/>
</dbReference>
<evidence type="ECO:0000313" key="5">
    <source>
        <dbReference type="EMBL" id="MEY8042610.1"/>
    </source>
</evidence>
<accession>A0ABV4CNC8</accession>
<keyword evidence="2" id="KW-0238">DNA-binding</keyword>
<dbReference type="InterPro" id="IPR011010">
    <property type="entry name" value="DNA_brk_join_enz"/>
</dbReference>
<dbReference type="CDD" id="cd00397">
    <property type="entry name" value="DNA_BRE_C"/>
    <property type="match status" value="1"/>
</dbReference>
<comment type="caution">
    <text evidence="5">The sequence shown here is derived from an EMBL/GenBank/DDBJ whole genome shotgun (WGS) entry which is preliminary data.</text>
</comment>
<dbReference type="Pfam" id="PF00589">
    <property type="entry name" value="Phage_integrase"/>
    <property type="match status" value="1"/>
</dbReference>
<dbReference type="SUPFAM" id="SSF56349">
    <property type="entry name" value="DNA breaking-rejoining enzymes"/>
    <property type="match status" value="1"/>
</dbReference>
<keyword evidence="6" id="KW-1185">Reference proteome</keyword>
<evidence type="ECO:0000256" key="3">
    <source>
        <dbReference type="ARBA" id="ARBA00023172"/>
    </source>
</evidence>
<reference evidence="5 6" key="1">
    <citation type="submission" date="2024-08" db="EMBL/GenBank/DDBJ databases">
        <title>Genome mining of Saccharopolyspora cebuensis PGLac3 from Nigerian medicinal plant.</title>
        <authorList>
            <person name="Ezeobiora C.E."/>
            <person name="Igbokwe N.H."/>
            <person name="Amin D.H."/>
            <person name="Mendie U.E."/>
        </authorList>
    </citation>
    <scope>NUCLEOTIDE SEQUENCE [LARGE SCALE GENOMIC DNA]</scope>
    <source>
        <strain evidence="5 6">PGLac3</strain>
    </source>
</reference>
<dbReference type="PANTHER" id="PTHR30349:SF41">
    <property type="entry name" value="INTEGRASE_RECOMBINASE PROTEIN MJ0367-RELATED"/>
    <property type="match status" value="1"/>
</dbReference>
<comment type="similarity">
    <text evidence="1">Belongs to the 'phage' integrase family.</text>
</comment>
<evidence type="ECO:0000259" key="4">
    <source>
        <dbReference type="PROSITE" id="PS51898"/>
    </source>
</evidence>
<sequence>MRQFAEQARELAVVRRNSRGGQSAAEHCVAALRSVFSYAVADGLISEDRNPARRVAKPRRLTSPRRALPEARLEDLYEVAARTGNDPALDTLLLRLHVETACRRGGALALHTDDLDEEQCLMRLREKANSLRWQPVSPTLMAHLTAHAAYRGTRTGGQVLRQANGTPISRRRYDYLWGRLGRHLPWVATQQVTTHWLRHTTLTWVERHFGYAVARAYAGHADRAGDAGTTTTYIRASVTEVATALAALTGEPHPLADAGSLHRDDPNSYP</sequence>
<dbReference type="InterPro" id="IPR050090">
    <property type="entry name" value="Tyrosine_recombinase_XerCD"/>
</dbReference>
<dbReference type="Proteomes" id="UP001564626">
    <property type="component" value="Unassembled WGS sequence"/>
</dbReference>
<dbReference type="InterPro" id="IPR010998">
    <property type="entry name" value="Integrase_recombinase_N"/>
</dbReference>
<dbReference type="PANTHER" id="PTHR30349">
    <property type="entry name" value="PHAGE INTEGRASE-RELATED"/>
    <property type="match status" value="1"/>
</dbReference>
<evidence type="ECO:0000256" key="1">
    <source>
        <dbReference type="ARBA" id="ARBA00008857"/>
    </source>
</evidence>
<dbReference type="Gene3D" id="1.10.443.10">
    <property type="entry name" value="Intergrase catalytic core"/>
    <property type="match status" value="1"/>
</dbReference>
<dbReference type="RefSeq" id="WP_369775493.1">
    <property type="nucleotide sequence ID" value="NZ_JBGEHV010000061.1"/>
</dbReference>